<dbReference type="AlphaFoldDB" id="A0A9D4Y4K5"/>
<protein>
    <submittedName>
        <fullName evidence="1">Uncharacterized protein</fullName>
    </submittedName>
</protein>
<proteinExistence type="predicted"/>
<evidence type="ECO:0000313" key="2">
    <source>
        <dbReference type="Proteomes" id="UP001058974"/>
    </source>
</evidence>
<comment type="caution">
    <text evidence="1">The sequence shown here is derived from an EMBL/GenBank/DDBJ whole genome shotgun (WGS) entry which is preliminary data.</text>
</comment>
<gene>
    <name evidence="1" type="ORF">KIW84_020016</name>
</gene>
<evidence type="ECO:0000313" key="1">
    <source>
        <dbReference type="EMBL" id="KAI5432539.1"/>
    </source>
</evidence>
<sequence length="200" mass="22248">MLKLVLNCRLGERGMHVEELERELKLLLDRIKLSVKALEDEGMIFSILPQIMLRSALSIMLWSGLGGSDLGGSGSTYLDGTAAHQLTSKPNDSVVLLMTQMQLVQRIQSLLTDRTSLVTEERNMCKAGIKYLLQETKNMEGENQRLTSQITPIIEDICVYGNNFKSILVLVVVPNEEVVNKWAYANGHIASSPIFVLLTS</sequence>
<keyword evidence="2" id="KW-1185">Reference proteome</keyword>
<accession>A0A9D4Y4K5</accession>
<name>A0A9D4Y4K5_PEA</name>
<dbReference type="Proteomes" id="UP001058974">
    <property type="component" value="Chromosome 2"/>
</dbReference>
<organism evidence="1 2">
    <name type="scientific">Pisum sativum</name>
    <name type="common">Garden pea</name>
    <name type="synonym">Lathyrus oleraceus</name>
    <dbReference type="NCBI Taxonomy" id="3888"/>
    <lineage>
        <taxon>Eukaryota</taxon>
        <taxon>Viridiplantae</taxon>
        <taxon>Streptophyta</taxon>
        <taxon>Embryophyta</taxon>
        <taxon>Tracheophyta</taxon>
        <taxon>Spermatophyta</taxon>
        <taxon>Magnoliopsida</taxon>
        <taxon>eudicotyledons</taxon>
        <taxon>Gunneridae</taxon>
        <taxon>Pentapetalae</taxon>
        <taxon>rosids</taxon>
        <taxon>fabids</taxon>
        <taxon>Fabales</taxon>
        <taxon>Fabaceae</taxon>
        <taxon>Papilionoideae</taxon>
        <taxon>50 kb inversion clade</taxon>
        <taxon>NPAAA clade</taxon>
        <taxon>Hologalegina</taxon>
        <taxon>IRL clade</taxon>
        <taxon>Fabeae</taxon>
        <taxon>Lathyrus</taxon>
    </lineage>
</organism>
<dbReference type="EMBL" id="JAMSHJ010000002">
    <property type="protein sequence ID" value="KAI5432539.1"/>
    <property type="molecule type" value="Genomic_DNA"/>
</dbReference>
<dbReference type="Gramene" id="Psat02G0001600-T1">
    <property type="protein sequence ID" value="KAI5432539.1"/>
    <property type="gene ID" value="KIW84_020016"/>
</dbReference>
<reference evidence="1 2" key="1">
    <citation type="journal article" date="2022" name="Nat. Genet.">
        <title>Improved pea reference genome and pan-genome highlight genomic features and evolutionary characteristics.</title>
        <authorList>
            <person name="Yang T."/>
            <person name="Liu R."/>
            <person name="Luo Y."/>
            <person name="Hu S."/>
            <person name="Wang D."/>
            <person name="Wang C."/>
            <person name="Pandey M.K."/>
            <person name="Ge S."/>
            <person name="Xu Q."/>
            <person name="Li N."/>
            <person name="Li G."/>
            <person name="Huang Y."/>
            <person name="Saxena R.K."/>
            <person name="Ji Y."/>
            <person name="Li M."/>
            <person name="Yan X."/>
            <person name="He Y."/>
            <person name="Liu Y."/>
            <person name="Wang X."/>
            <person name="Xiang C."/>
            <person name="Varshney R.K."/>
            <person name="Ding H."/>
            <person name="Gao S."/>
            <person name="Zong X."/>
        </authorList>
    </citation>
    <scope>NUCLEOTIDE SEQUENCE [LARGE SCALE GENOMIC DNA]</scope>
    <source>
        <strain evidence="1 2">cv. Zhongwan 6</strain>
    </source>
</reference>